<keyword evidence="3" id="KW-1185">Reference proteome</keyword>
<dbReference type="InterPro" id="IPR042100">
    <property type="entry name" value="Bug_dom1"/>
</dbReference>
<dbReference type="RefSeq" id="WP_130361789.1">
    <property type="nucleotide sequence ID" value="NZ_SGXC01000003.1"/>
</dbReference>
<dbReference type="Proteomes" id="UP000292445">
    <property type="component" value="Unassembled WGS sequence"/>
</dbReference>
<proteinExistence type="inferred from homology"/>
<dbReference type="EMBL" id="SGXC01000003">
    <property type="protein sequence ID" value="RZS78843.1"/>
    <property type="molecule type" value="Genomic_DNA"/>
</dbReference>
<organism evidence="2 3">
    <name type="scientific">Pigmentiphaga kullae</name>
    <dbReference type="NCBI Taxonomy" id="151784"/>
    <lineage>
        <taxon>Bacteria</taxon>
        <taxon>Pseudomonadati</taxon>
        <taxon>Pseudomonadota</taxon>
        <taxon>Betaproteobacteria</taxon>
        <taxon>Burkholderiales</taxon>
        <taxon>Alcaligenaceae</taxon>
        <taxon>Pigmentiphaga</taxon>
    </lineage>
</organism>
<dbReference type="PANTHER" id="PTHR42928:SF5">
    <property type="entry name" value="BLR1237 PROTEIN"/>
    <property type="match status" value="1"/>
</dbReference>
<dbReference type="Gene3D" id="3.40.190.150">
    <property type="entry name" value="Bordetella uptake gene, domain 1"/>
    <property type="match status" value="1"/>
</dbReference>
<dbReference type="OrthoDB" id="9780943at2"/>
<comment type="caution">
    <text evidence="2">The sequence shown here is derived from an EMBL/GenBank/DDBJ whole genome shotgun (WGS) entry which is preliminary data.</text>
</comment>
<dbReference type="AlphaFoldDB" id="A0A4Q7N9R0"/>
<sequence>MQRRHMLGAMAALASSAYLGKGHAQGAGGNVPLHVVVPFPPGGGTDVLGRAIGYRLEKLLGRPVVVENKPGASGIVGAEYVAKSDRDGNTLLFSGLVPSVRYYSRPLSQIGAELSPVCMIARSPYLVAVNPGVPAKTLGEFVQLAKSRPGTLTFGSPGNATPQHLATERFRSQAGIDILHVPYRGTGPMMTDLLGGQIQLVFATVAAAEQHVKSGRLRALAVTSADRMDRLPDVPTVAEAGIPDFVAEIAFGTYVAAGTAAAAIGGLNRAINQALTDAEVRGKLIEQGFIPVGGAPADLEKSLLAEVKAVSELVRSGKVRIDAA</sequence>
<protein>
    <submittedName>
        <fullName evidence="2">Tripartite-type tricarboxylate transporter receptor subunit TctC</fullName>
    </submittedName>
</protein>
<evidence type="ECO:0000313" key="3">
    <source>
        <dbReference type="Proteomes" id="UP000292445"/>
    </source>
</evidence>
<reference evidence="2 3" key="1">
    <citation type="submission" date="2019-02" db="EMBL/GenBank/DDBJ databases">
        <title>Genomic Encyclopedia of Type Strains, Phase IV (KMG-IV): sequencing the most valuable type-strain genomes for metagenomic binning, comparative biology and taxonomic classification.</title>
        <authorList>
            <person name="Goeker M."/>
        </authorList>
    </citation>
    <scope>NUCLEOTIDE SEQUENCE [LARGE SCALE GENOMIC DNA]</scope>
    <source>
        <strain evidence="2 3">K24</strain>
    </source>
</reference>
<evidence type="ECO:0000256" key="1">
    <source>
        <dbReference type="ARBA" id="ARBA00006987"/>
    </source>
</evidence>
<dbReference type="InterPro" id="IPR005064">
    <property type="entry name" value="BUG"/>
</dbReference>
<evidence type="ECO:0000313" key="2">
    <source>
        <dbReference type="EMBL" id="RZS78843.1"/>
    </source>
</evidence>
<dbReference type="SUPFAM" id="SSF53850">
    <property type="entry name" value="Periplasmic binding protein-like II"/>
    <property type="match status" value="1"/>
</dbReference>
<dbReference type="Pfam" id="PF03401">
    <property type="entry name" value="TctC"/>
    <property type="match status" value="1"/>
</dbReference>
<gene>
    <name evidence="2" type="ORF">EV675_5500</name>
</gene>
<accession>A0A4Q7N9R0</accession>
<comment type="similarity">
    <text evidence="1">Belongs to the UPF0065 (bug) family.</text>
</comment>
<dbReference type="PANTHER" id="PTHR42928">
    <property type="entry name" value="TRICARBOXYLATE-BINDING PROTEIN"/>
    <property type="match status" value="1"/>
</dbReference>
<keyword evidence="2" id="KW-0675">Receptor</keyword>
<dbReference type="PIRSF" id="PIRSF017082">
    <property type="entry name" value="YflP"/>
    <property type="match status" value="1"/>
</dbReference>
<dbReference type="Gene3D" id="3.40.190.10">
    <property type="entry name" value="Periplasmic binding protein-like II"/>
    <property type="match status" value="1"/>
</dbReference>
<name>A0A4Q7N9R0_9BURK</name>